<keyword evidence="1" id="KW-0732">Signal</keyword>
<proteinExistence type="predicted"/>
<sequence>MLVAAFSAVVAFGALSGLAGTEGDVRADSSWGPVVGAKSVNGDSSWGVAAPVVTNDSSWG</sequence>
<feature type="chain" id="PRO_5045220861" description="Secreted protein" evidence="1">
    <location>
        <begin position="20"/>
        <end position="60"/>
    </location>
</feature>
<gene>
    <name evidence="2" type="ORF">ACFP2V_02175</name>
</gene>
<dbReference type="EMBL" id="JBHSPC010000008">
    <property type="protein sequence ID" value="MFC5668965.1"/>
    <property type="molecule type" value="Genomic_DNA"/>
</dbReference>
<organism evidence="2 3">
    <name type="scientific">Streptomyces incanus</name>
    <dbReference type="NCBI Taxonomy" id="887453"/>
    <lineage>
        <taxon>Bacteria</taxon>
        <taxon>Bacillati</taxon>
        <taxon>Actinomycetota</taxon>
        <taxon>Actinomycetes</taxon>
        <taxon>Kitasatosporales</taxon>
        <taxon>Streptomycetaceae</taxon>
        <taxon>Streptomyces</taxon>
    </lineage>
</organism>
<keyword evidence="3" id="KW-1185">Reference proteome</keyword>
<name>A0ABW0XLC4_9ACTN</name>
<accession>A0ABW0XLC4</accession>
<feature type="signal peptide" evidence="1">
    <location>
        <begin position="1"/>
        <end position="19"/>
    </location>
</feature>
<protein>
    <recommendedName>
        <fullName evidence="4">Secreted protein</fullName>
    </recommendedName>
</protein>
<evidence type="ECO:0000313" key="3">
    <source>
        <dbReference type="Proteomes" id="UP001596183"/>
    </source>
</evidence>
<reference evidence="3" key="1">
    <citation type="journal article" date="2019" name="Int. J. Syst. Evol. Microbiol.">
        <title>The Global Catalogue of Microorganisms (GCM) 10K type strain sequencing project: providing services to taxonomists for standard genome sequencing and annotation.</title>
        <authorList>
            <consortium name="The Broad Institute Genomics Platform"/>
            <consortium name="The Broad Institute Genome Sequencing Center for Infectious Disease"/>
            <person name="Wu L."/>
            <person name="Ma J."/>
        </authorList>
    </citation>
    <scope>NUCLEOTIDE SEQUENCE [LARGE SCALE GENOMIC DNA]</scope>
    <source>
        <strain evidence="3">JCM 13852</strain>
    </source>
</reference>
<evidence type="ECO:0008006" key="4">
    <source>
        <dbReference type="Google" id="ProtNLM"/>
    </source>
</evidence>
<evidence type="ECO:0000313" key="2">
    <source>
        <dbReference type="EMBL" id="MFC5668965.1"/>
    </source>
</evidence>
<evidence type="ECO:0000256" key="1">
    <source>
        <dbReference type="SAM" id="SignalP"/>
    </source>
</evidence>
<dbReference type="Proteomes" id="UP001596183">
    <property type="component" value="Unassembled WGS sequence"/>
</dbReference>
<comment type="caution">
    <text evidence="2">The sequence shown here is derived from an EMBL/GenBank/DDBJ whole genome shotgun (WGS) entry which is preliminary data.</text>
</comment>